<proteinExistence type="predicted"/>
<feature type="domain" description="IraD/Gp25-like" evidence="1">
    <location>
        <begin position="32"/>
        <end position="119"/>
    </location>
</feature>
<reference evidence="3" key="1">
    <citation type="submission" date="2016-12" db="EMBL/GenBank/DDBJ databases">
        <authorList>
            <person name="Varghese N."/>
            <person name="Submissions S."/>
        </authorList>
    </citation>
    <scope>NUCLEOTIDE SEQUENCE [LARGE SCALE GENOMIC DNA]</scope>
    <source>
        <strain evidence="3">DSM 11544</strain>
    </source>
</reference>
<sequence>MVNELDGLGVSLAFSADKNLQVNYLGSYALVSGADNVRQAVELRLHTPLGALALHPEYGNRLFAIVSDPLQDDFPVKAELAVRECLAGETRITVKSIGVNVLREKRTAQIMIRYSVNEDRDITETMLEVPYGV</sequence>
<dbReference type="SUPFAM" id="SSF160719">
    <property type="entry name" value="gpW/gp25-like"/>
    <property type="match status" value="1"/>
</dbReference>
<dbReference type="EMBL" id="FRDN01000007">
    <property type="protein sequence ID" value="SHN73117.1"/>
    <property type="molecule type" value="Genomic_DNA"/>
</dbReference>
<accession>A0A1M7TQV3</accession>
<dbReference type="RefSeq" id="WP_072772805.1">
    <property type="nucleotide sequence ID" value="NZ_FRDN01000007.1"/>
</dbReference>
<dbReference type="Proteomes" id="UP000184010">
    <property type="component" value="Unassembled WGS sequence"/>
</dbReference>
<dbReference type="AlphaFoldDB" id="A0A1M7TQV3"/>
<evidence type="ECO:0000259" key="1">
    <source>
        <dbReference type="Pfam" id="PF04965"/>
    </source>
</evidence>
<organism evidence="2 3">
    <name type="scientific">Desulfitobacterium chlororespirans DSM 11544</name>
    <dbReference type="NCBI Taxonomy" id="1121395"/>
    <lineage>
        <taxon>Bacteria</taxon>
        <taxon>Bacillati</taxon>
        <taxon>Bacillota</taxon>
        <taxon>Clostridia</taxon>
        <taxon>Eubacteriales</taxon>
        <taxon>Desulfitobacteriaceae</taxon>
        <taxon>Desulfitobacterium</taxon>
    </lineage>
</organism>
<protein>
    <recommendedName>
        <fullName evidence="1">IraD/Gp25-like domain-containing protein</fullName>
    </recommendedName>
</protein>
<dbReference type="InterPro" id="IPR007048">
    <property type="entry name" value="IraD/Gp25-like"/>
</dbReference>
<dbReference type="Pfam" id="PF04965">
    <property type="entry name" value="GPW_gp25"/>
    <property type="match status" value="1"/>
</dbReference>
<evidence type="ECO:0000313" key="2">
    <source>
        <dbReference type="EMBL" id="SHN73117.1"/>
    </source>
</evidence>
<dbReference type="Gene3D" id="3.10.450.40">
    <property type="match status" value="1"/>
</dbReference>
<name>A0A1M7TQV3_9FIRM</name>
<keyword evidence="3" id="KW-1185">Reference proteome</keyword>
<evidence type="ECO:0000313" key="3">
    <source>
        <dbReference type="Proteomes" id="UP000184010"/>
    </source>
</evidence>
<gene>
    <name evidence="2" type="ORF">SAMN02745215_02409</name>
</gene>
<dbReference type="STRING" id="1121395.SAMN02745215_02409"/>